<gene>
    <name evidence="3" type="ORF">PLXY2_LOCUS13264</name>
</gene>
<feature type="transmembrane region" description="Helical" evidence="2">
    <location>
        <begin position="141"/>
        <end position="168"/>
    </location>
</feature>
<sequence>MELDFNESEAAILKKTRTPPKRGVLVRDKTIRESLISDSTSGIEKGTPEDDTTSVGSYSRSTASPDLEEEVTETVVATVIEQGPEIANKDKSGTKVQATITENPSSEVHDGVKFAGLSDVDSICSNDEDDPMKPNIPDGGWGWIVVLSSFVISMIADGISFSFGLLYIEFLDEFQASKSTTAWIGSLFIAVPLLSGPIMSALVDRYGCRSMTILGGIISTLGFVLASISTSLEMMMITFGVIAGLGLGLVYVTAVVSIAYWFDKKRTLAVGLGACGTGVGTFVYAPMTQYFIEEFGWRGAILLLSGTLLNLCVCGTVMRDPEWWILEQKKQAELSRSKNSSSVSVSNRSGDGESIYPGMEELRQLMKSGQPPDYILTQLAASIKNAENLESTTLMNANMKSKGNSLVHLPTFLKQSEKVPIEVLEGLVSNKRLYNIILVNYPSLLNNCRSTSEHTLPTETSEETHAQPVVSVKLKAMAREKSCEKETDDVTDGLLSAETIEMKGPVKKQDSKGEKREWLKKQFSVNYHYLKDLRMPKNSIMHRNAMLNISKYRLRASSCPNIYKNSMITINEKEEKWYTSCLSCLGELLDVSLFFEWHFFLLCSGTIVLFVWFIVPYFYLAEHMIHRGFNEDDGAVMLSLIGITNTIGMATARGIGDKDKQIRANAQKFQVRRSSGQRRSTRRHTKGSWGLAKTASQPAEHRHRDDTWHEVYRRQRAPRRHVARGLPEATSTATTRGTRSTGGNEHRDDTWHEVYQRQRAPRRHVARGLPEATSTATTRGTRSTRGNEHRDDTWHEVYQREGASRHKKSPTEAARGRPHAASDNKR</sequence>
<evidence type="ECO:0000313" key="3">
    <source>
        <dbReference type="EMBL" id="CAG9134987.1"/>
    </source>
</evidence>
<dbReference type="InterPro" id="IPR050327">
    <property type="entry name" value="Proton-linked_MCT"/>
</dbReference>
<dbReference type="Proteomes" id="UP000653454">
    <property type="component" value="Unassembled WGS sequence"/>
</dbReference>
<feature type="region of interest" description="Disordered" evidence="1">
    <location>
        <begin position="668"/>
        <end position="826"/>
    </location>
</feature>
<feature type="transmembrane region" description="Helical" evidence="2">
    <location>
        <begin position="599"/>
        <end position="620"/>
    </location>
</feature>
<dbReference type="CDD" id="cd17352">
    <property type="entry name" value="MFS_MCT_SLC16"/>
    <property type="match status" value="1"/>
</dbReference>
<feature type="transmembrane region" description="Helical" evidence="2">
    <location>
        <begin position="299"/>
        <end position="318"/>
    </location>
</feature>
<name>A0A8S4G646_PLUXY</name>
<feature type="compositionally biased region" description="Low complexity" evidence="1">
    <location>
        <begin position="772"/>
        <end position="784"/>
    </location>
</feature>
<keyword evidence="2" id="KW-1133">Transmembrane helix</keyword>
<feature type="compositionally biased region" description="Basic residues" evidence="1">
    <location>
        <begin position="714"/>
        <end position="723"/>
    </location>
</feature>
<dbReference type="GO" id="GO:0008028">
    <property type="term" value="F:monocarboxylic acid transmembrane transporter activity"/>
    <property type="evidence" value="ECO:0007669"/>
    <property type="project" value="TreeGrafter"/>
</dbReference>
<evidence type="ECO:0000256" key="1">
    <source>
        <dbReference type="SAM" id="MobiDB-lite"/>
    </source>
</evidence>
<protein>
    <submittedName>
        <fullName evidence="3">(diamondback moth) hypothetical protein</fullName>
    </submittedName>
</protein>
<dbReference type="Pfam" id="PF07690">
    <property type="entry name" value="MFS_1"/>
    <property type="match status" value="1"/>
</dbReference>
<proteinExistence type="predicted"/>
<dbReference type="SUPFAM" id="SSF103473">
    <property type="entry name" value="MFS general substrate transporter"/>
    <property type="match status" value="1"/>
</dbReference>
<evidence type="ECO:0000313" key="4">
    <source>
        <dbReference type="Proteomes" id="UP000653454"/>
    </source>
</evidence>
<organism evidence="3 4">
    <name type="scientific">Plutella xylostella</name>
    <name type="common">Diamondback moth</name>
    <name type="synonym">Plutella maculipennis</name>
    <dbReference type="NCBI Taxonomy" id="51655"/>
    <lineage>
        <taxon>Eukaryota</taxon>
        <taxon>Metazoa</taxon>
        <taxon>Ecdysozoa</taxon>
        <taxon>Arthropoda</taxon>
        <taxon>Hexapoda</taxon>
        <taxon>Insecta</taxon>
        <taxon>Pterygota</taxon>
        <taxon>Neoptera</taxon>
        <taxon>Endopterygota</taxon>
        <taxon>Lepidoptera</taxon>
        <taxon>Glossata</taxon>
        <taxon>Ditrysia</taxon>
        <taxon>Yponomeutoidea</taxon>
        <taxon>Plutellidae</taxon>
        <taxon>Plutella</taxon>
    </lineage>
</organism>
<accession>A0A8S4G646</accession>
<keyword evidence="2" id="KW-0812">Transmembrane</keyword>
<feature type="compositionally biased region" description="Low complexity" evidence="1">
    <location>
        <begin position="729"/>
        <end position="742"/>
    </location>
</feature>
<dbReference type="Gene3D" id="1.20.1250.20">
    <property type="entry name" value="MFS general substrate transporter like domains"/>
    <property type="match status" value="1"/>
</dbReference>
<dbReference type="PANTHER" id="PTHR11360">
    <property type="entry name" value="MONOCARBOXYLATE TRANSPORTER"/>
    <property type="match status" value="1"/>
</dbReference>
<feature type="compositionally biased region" description="Basic residues" evidence="1">
    <location>
        <begin position="675"/>
        <end position="686"/>
    </location>
</feature>
<feature type="compositionally biased region" description="Basic and acidic residues" evidence="1">
    <location>
        <begin position="699"/>
        <end position="713"/>
    </location>
</feature>
<evidence type="ECO:0000256" key="2">
    <source>
        <dbReference type="SAM" id="Phobius"/>
    </source>
</evidence>
<feature type="compositionally biased region" description="Basic and acidic residues" evidence="1">
    <location>
        <begin position="785"/>
        <end position="804"/>
    </location>
</feature>
<feature type="compositionally biased region" description="Basic and acidic residues" evidence="1">
    <location>
        <begin position="744"/>
        <end position="756"/>
    </location>
</feature>
<feature type="transmembrane region" description="Helical" evidence="2">
    <location>
        <begin position="234"/>
        <end position="261"/>
    </location>
</feature>
<dbReference type="AlphaFoldDB" id="A0A8S4G646"/>
<keyword evidence="4" id="KW-1185">Reference proteome</keyword>
<dbReference type="InterPro" id="IPR036259">
    <property type="entry name" value="MFS_trans_sf"/>
</dbReference>
<feature type="compositionally biased region" description="Polar residues" evidence="1">
    <location>
        <begin position="53"/>
        <end position="64"/>
    </location>
</feature>
<feature type="transmembrane region" description="Helical" evidence="2">
    <location>
        <begin position="180"/>
        <end position="203"/>
    </location>
</feature>
<dbReference type="InterPro" id="IPR011701">
    <property type="entry name" value="MFS"/>
</dbReference>
<feature type="transmembrane region" description="Helical" evidence="2">
    <location>
        <begin position="635"/>
        <end position="655"/>
    </location>
</feature>
<feature type="transmembrane region" description="Helical" evidence="2">
    <location>
        <begin position="268"/>
        <end position="287"/>
    </location>
</feature>
<keyword evidence="2" id="KW-0472">Membrane</keyword>
<comment type="caution">
    <text evidence="3">The sequence shown here is derived from an EMBL/GenBank/DDBJ whole genome shotgun (WGS) entry which is preliminary data.</text>
</comment>
<dbReference type="EMBL" id="CAJHNJ030000092">
    <property type="protein sequence ID" value="CAG9134987.1"/>
    <property type="molecule type" value="Genomic_DNA"/>
</dbReference>
<dbReference type="PANTHER" id="PTHR11360:SF111">
    <property type="entry name" value="CHASKI, ISOFORM A"/>
    <property type="match status" value="1"/>
</dbReference>
<feature type="region of interest" description="Disordered" evidence="1">
    <location>
        <begin position="33"/>
        <end position="70"/>
    </location>
</feature>
<reference evidence="3" key="1">
    <citation type="submission" date="2020-11" db="EMBL/GenBank/DDBJ databases">
        <authorList>
            <person name="Whiteford S."/>
        </authorList>
    </citation>
    <scope>NUCLEOTIDE SEQUENCE</scope>
</reference>
<feature type="transmembrane region" description="Helical" evidence="2">
    <location>
        <begin position="210"/>
        <end position="228"/>
    </location>
</feature>